<name>A0A517TWA2_9BACT</name>
<dbReference type="KEGG" id="llh:I41_18330"/>
<dbReference type="Proteomes" id="UP000317909">
    <property type="component" value="Chromosome"/>
</dbReference>
<evidence type="ECO:0000313" key="3">
    <source>
        <dbReference type="EMBL" id="QDT72651.1"/>
    </source>
</evidence>
<gene>
    <name evidence="3" type="ORF">I41_18330</name>
</gene>
<dbReference type="OrthoDB" id="9812770at2"/>
<dbReference type="SUPFAM" id="SSF54523">
    <property type="entry name" value="Pili subunits"/>
    <property type="match status" value="1"/>
</dbReference>
<dbReference type="EMBL" id="CP036339">
    <property type="protein sequence ID" value="QDT72651.1"/>
    <property type="molecule type" value="Genomic_DNA"/>
</dbReference>
<feature type="region of interest" description="Disordered" evidence="1">
    <location>
        <begin position="68"/>
        <end position="134"/>
    </location>
</feature>
<accession>A0A517TWA2</accession>
<dbReference type="RefSeq" id="WP_145432198.1">
    <property type="nucleotide sequence ID" value="NZ_CP036339.1"/>
</dbReference>
<evidence type="ECO:0000313" key="4">
    <source>
        <dbReference type="Proteomes" id="UP000317909"/>
    </source>
</evidence>
<feature type="compositionally biased region" description="Gly residues" evidence="1">
    <location>
        <begin position="331"/>
        <end position="391"/>
    </location>
</feature>
<feature type="region of interest" description="Disordered" evidence="1">
    <location>
        <begin position="280"/>
        <end position="299"/>
    </location>
</feature>
<organism evidence="3 4">
    <name type="scientific">Lacipirellula limnantheis</name>
    <dbReference type="NCBI Taxonomy" id="2528024"/>
    <lineage>
        <taxon>Bacteria</taxon>
        <taxon>Pseudomonadati</taxon>
        <taxon>Planctomycetota</taxon>
        <taxon>Planctomycetia</taxon>
        <taxon>Pirellulales</taxon>
        <taxon>Lacipirellulaceae</taxon>
        <taxon>Lacipirellula</taxon>
    </lineage>
</organism>
<protein>
    <recommendedName>
        <fullName evidence="5">Pseudopilin GspJ</fullName>
    </recommendedName>
</protein>
<feature type="compositionally biased region" description="Low complexity" evidence="1">
    <location>
        <begin position="112"/>
        <end position="132"/>
    </location>
</feature>
<feature type="compositionally biased region" description="Low complexity" evidence="1">
    <location>
        <begin position="321"/>
        <end position="330"/>
    </location>
</feature>
<evidence type="ECO:0008006" key="5">
    <source>
        <dbReference type="Google" id="ProtNLM"/>
    </source>
</evidence>
<feature type="region of interest" description="Disordered" evidence="1">
    <location>
        <begin position="316"/>
        <end position="391"/>
    </location>
</feature>
<reference evidence="3 4" key="1">
    <citation type="submission" date="2019-02" db="EMBL/GenBank/DDBJ databases">
        <title>Deep-cultivation of Planctomycetes and their phenomic and genomic characterization uncovers novel biology.</title>
        <authorList>
            <person name="Wiegand S."/>
            <person name="Jogler M."/>
            <person name="Boedeker C."/>
            <person name="Pinto D."/>
            <person name="Vollmers J."/>
            <person name="Rivas-Marin E."/>
            <person name="Kohn T."/>
            <person name="Peeters S.H."/>
            <person name="Heuer A."/>
            <person name="Rast P."/>
            <person name="Oberbeckmann S."/>
            <person name="Bunk B."/>
            <person name="Jeske O."/>
            <person name="Meyerdierks A."/>
            <person name="Storesund J.E."/>
            <person name="Kallscheuer N."/>
            <person name="Luecker S."/>
            <person name="Lage O.M."/>
            <person name="Pohl T."/>
            <person name="Merkel B.J."/>
            <person name="Hornburger P."/>
            <person name="Mueller R.-W."/>
            <person name="Bruemmer F."/>
            <person name="Labrenz M."/>
            <person name="Spormann A.M."/>
            <person name="Op den Camp H."/>
            <person name="Overmann J."/>
            <person name="Amann R."/>
            <person name="Jetten M.S.M."/>
            <person name="Mascher T."/>
            <person name="Medema M.H."/>
            <person name="Devos D.P."/>
            <person name="Kaster A.-K."/>
            <person name="Ovreas L."/>
            <person name="Rohde M."/>
            <person name="Galperin M.Y."/>
            <person name="Jogler C."/>
        </authorList>
    </citation>
    <scope>NUCLEOTIDE SEQUENCE [LARGE SCALE GENOMIC DNA]</scope>
    <source>
        <strain evidence="3 4">I41</strain>
    </source>
</reference>
<dbReference type="InterPro" id="IPR045584">
    <property type="entry name" value="Pilin-like"/>
</dbReference>
<keyword evidence="2" id="KW-1133">Transmembrane helix</keyword>
<keyword evidence="2" id="KW-0812">Transmembrane</keyword>
<sequence length="391" mass="39580">MIRRAFTLMEIVLAIALTSVVMYLLMTAVELYMIRVDSSRGRVESAQLARTILDQMAADLAALRLDPPAAAASGGGGQPGQGGQNGGGNQPDQSQTGGQGQQGIGGGGTGNNAGSASGSSGSTAGSGPAPTSIHGIFGTAEELRIDRGAPPNWSRASRQVDPTEPTSASDLPRTVRYYLGDGNALSAQEFAQQGVNVEQEPSGSGLYRELVPTASLSADADPLASPASRDGAKVELLAPEVVKLEFHYFDGEQLVDEWDVVEDGGLPAGVEILLTIHEPNYGPSDDANQPRSRTGSQYAEKDLVVYRRFVRLPKVSPPQPATALLPAPQQNGGGGQPGQGGQNGGDQNGGSQGGTGNQAGGGQNGGGQSGGGQNGQGGNGGGGRQGGGNGR</sequence>
<feature type="compositionally biased region" description="Gly residues" evidence="1">
    <location>
        <begin position="97"/>
        <end position="111"/>
    </location>
</feature>
<evidence type="ECO:0000256" key="2">
    <source>
        <dbReference type="SAM" id="Phobius"/>
    </source>
</evidence>
<feature type="compositionally biased region" description="Polar residues" evidence="1">
    <location>
        <begin position="286"/>
        <end position="297"/>
    </location>
</feature>
<evidence type="ECO:0000256" key="1">
    <source>
        <dbReference type="SAM" id="MobiDB-lite"/>
    </source>
</evidence>
<feature type="compositionally biased region" description="Gly residues" evidence="1">
    <location>
        <begin position="73"/>
        <end position="89"/>
    </location>
</feature>
<keyword evidence="4" id="KW-1185">Reference proteome</keyword>
<feature type="region of interest" description="Disordered" evidence="1">
    <location>
        <begin position="147"/>
        <end position="173"/>
    </location>
</feature>
<keyword evidence="2" id="KW-0472">Membrane</keyword>
<feature type="transmembrane region" description="Helical" evidence="2">
    <location>
        <begin position="12"/>
        <end position="34"/>
    </location>
</feature>
<dbReference type="AlphaFoldDB" id="A0A517TWA2"/>
<proteinExistence type="predicted"/>